<reference evidence="7 8" key="1">
    <citation type="submission" date="2020-08" db="EMBL/GenBank/DDBJ databases">
        <authorList>
            <person name="Koutsovoulos G."/>
            <person name="Danchin GJ E."/>
        </authorList>
    </citation>
    <scope>NUCLEOTIDE SEQUENCE [LARGE SCALE GENOMIC DNA]</scope>
</reference>
<evidence type="ECO:0000256" key="3">
    <source>
        <dbReference type="ARBA" id="ARBA00022664"/>
    </source>
</evidence>
<keyword evidence="4" id="KW-0508">mRNA splicing</keyword>
<dbReference type="PANTHER" id="PTHR14152">
    <property type="entry name" value="SQUAMOUS CELL CARCINOMA ANTIGEN RECOGNISED BY CYTOTOXIC T LYMPHOCYTES"/>
    <property type="match status" value="1"/>
</dbReference>
<name>A0A6V7VHX6_MELEN</name>
<feature type="compositionally biased region" description="Basic residues" evidence="6">
    <location>
        <begin position="28"/>
        <end position="42"/>
    </location>
</feature>
<protein>
    <submittedName>
        <fullName evidence="7">Uncharacterized protein</fullName>
    </submittedName>
</protein>
<proteinExistence type="inferred from homology"/>
<evidence type="ECO:0000256" key="5">
    <source>
        <dbReference type="ARBA" id="ARBA00023242"/>
    </source>
</evidence>
<dbReference type="GO" id="GO:0046540">
    <property type="term" value="C:U4/U6 x U5 tri-snRNP complex"/>
    <property type="evidence" value="ECO:0007669"/>
    <property type="project" value="InterPro"/>
</dbReference>
<feature type="compositionally biased region" description="Basic and acidic residues" evidence="6">
    <location>
        <begin position="76"/>
        <end position="135"/>
    </location>
</feature>
<evidence type="ECO:0000256" key="6">
    <source>
        <dbReference type="SAM" id="MobiDB-lite"/>
    </source>
</evidence>
<dbReference type="OrthoDB" id="5583at2759"/>
<evidence type="ECO:0000313" key="7">
    <source>
        <dbReference type="EMBL" id="CAD2174545.1"/>
    </source>
</evidence>
<dbReference type="AlphaFoldDB" id="A0A6V7VHX6"/>
<evidence type="ECO:0000256" key="2">
    <source>
        <dbReference type="ARBA" id="ARBA00006076"/>
    </source>
</evidence>
<dbReference type="InterPro" id="IPR005011">
    <property type="entry name" value="SNU66/SART1"/>
</dbReference>
<sequence>MPSKHEKNRKRDLDADTSIEEDREESRRHRRSRSRSPKKSKRRKEDDSSPSKNEESMSIEETNKLRAKLGLAPLDLDDKTSTEPVEKEDGSGEKVFTEDGVEIVHKPSRNWSEEKRQKELKEKLENKKRQRDLHSKVLKSKIWLRKKTKKLKTQKNGLKDREGLRKK</sequence>
<dbReference type="EMBL" id="CAJEWN010000237">
    <property type="protein sequence ID" value="CAD2174545.1"/>
    <property type="molecule type" value="Genomic_DNA"/>
</dbReference>
<feature type="compositionally biased region" description="Basic and acidic residues" evidence="6">
    <location>
        <begin position="43"/>
        <end position="55"/>
    </location>
</feature>
<comment type="subcellular location">
    <subcellularLocation>
        <location evidence="1">Nucleus</location>
    </subcellularLocation>
</comment>
<comment type="similarity">
    <text evidence="2">Belongs to the SNU66/SART1 family.</text>
</comment>
<dbReference type="Proteomes" id="UP000580250">
    <property type="component" value="Unassembled WGS sequence"/>
</dbReference>
<feature type="region of interest" description="Disordered" evidence="6">
    <location>
        <begin position="1"/>
        <end position="167"/>
    </location>
</feature>
<keyword evidence="3" id="KW-0507">mRNA processing</keyword>
<dbReference type="Pfam" id="PF19252">
    <property type="entry name" value="HIND"/>
    <property type="match status" value="1"/>
</dbReference>
<evidence type="ECO:0000313" key="8">
    <source>
        <dbReference type="Proteomes" id="UP000580250"/>
    </source>
</evidence>
<dbReference type="PANTHER" id="PTHR14152:SF5">
    <property type="entry name" value="U4_U6.U5 TRI-SNRNP-ASSOCIATED PROTEIN 1"/>
    <property type="match status" value="1"/>
</dbReference>
<gene>
    <name evidence="7" type="ORF">MENT_LOCUS26217</name>
</gene>
<dbReference type="GO" id="GO:0000481">
    <property type="term" value="P:maturation of 5S rRNA"/>
    <property type="evidence" value="ECO:0007669"/>
    <property type="project" value="TreeGrafter"/>
</dbReference>
<dbReference type="GO" id="GO:0045292">
    <property type="term" value="P:mRNA cis splicing, via spliceosome"/>
    <property type="evidence" value="ECO:0007669"/>
    <property type="project" value="TreeGrafter"/>
</dbReference>
<dbReference type="InterPro" id="IPR045347">
    <property type="entry name" value="HIND"/>
</dbReference>
<evidence type="ECO:0000256" key="1">
    <source>
        <dbReference type="ARBA" id="ARBA00004123"/>
    </source>
</evidence>
<comment type="caution">
    <text evidence="7">The sequence shown here is derived from an EMBL/GenBank/DDBJ whole genome shotgun (WGS) entry which is preliminary data.</text>
</comment>
<accession>A0A6V7VHX6</accession>
<keyword evidence="5" id="KW-0539">Nucleus</keyword>
<evidence type="ECO:0000256" key="4">
    <source>
        <dbReference type="ARBA" id="ARBA00023187"/>
    </source>
</evidence>
<feature type="compositionally biased region" description="Basic and acidic residues" evidence="6">
    <location>
        <begin position="157"/>
        <end position="167"/>
    </location>
</feature>
<organism evidence="7 8">
    <name type="scientific">Meloidogyne enterolobii</name>
    <name type="common">Root-knot nematode worm</name>
    <name type="synonym">Meloidogyne mayaguensis</name>
    <dbReference type="NCBI Taxonomy" id="390850"/>
    <lineage>
        <taxon>Eukaryota</taxon>
        <taxon>Metazoa</taxon>
        <taxon>Ecdysozoa</taxon>
        <taxon>Nematoda</taxon>
        <taxon>Chromadorea</taxon>
        <taxon>Rhabditida</taxon>
        <taxon>Tylenchina</taxon>
        <taxon>Tylenchomorpha</taxon>
        <taxon>Tylenchoidea</taxon>
        <taxon>Meloidogynidae</taxon>
        <taxon>Meloidogyninae</taxon>
        <taxon>Meloidogyne</taxon>
    </lineage>
</organism>
<feature type="compositionally biased region" description="Basic residues" evidence="6">
    <location>
        <begin position="136"/>
        <end position="153"/>
    </location>
</feature>